<keyword evidence="1" id="KW-1133">Transmembrane helix</keyword>
<keyword evidence="1" id="KW-0812">Transmembrane</keyword>
<dbReference type="Proteomes" id="UP000830401">
    <property type="component" value="Chromosome"/>
</dbReference>
<dbReference type="SUPFAM" id="SSF56519">
    <property type="entry name" value="Penicillin binding protein dimerisation domain"/>
    <property type="match status" value="1"/>
</dbReference>
<evidence type="ECO:0000256" key="1">
    <source>
        <dbReference type="SAM" id="Phobius"/>
    </source>
</evidence>
<reference evidence="2" key="1">
    <citation type="submission" date="2022-04" db="EMBL/GenBank/DDBJ databases">
        <title>Hymenobacter sp. isolated from the air.</title>
        <authorList>
            <person name="Won M."/>
            <person name="Lee C.-M."/>
            <person name="Woen H.-Y."/>
            <person name="Kwon S.-W."/>
        </authorList>
    </citation>
    <scope>NUCLEOTIDE SEQUENCE</scope>
    <source>
        <strain evidence="2">5420S-77</strain>
    </source>
</reference>
<feature type="transmembrane region" description="Helical" evidence="1">
    <location>
        <begin position="9"/>
        <end position="28"/>
    </location>
</feature>
<evidence type="ECO:0000313" key="3">
    <source>
        <dbReference type="Proteomes" id="UP000830401"/>
    </source>
</evidence>
<evidence type="ECO:0000313" key="2">
    <source>
        <dbReference type="EMBL" id="UOQ66857.1"/>
    </source>
</evidence>
<dbReference type="RefSeq" id="WP_245121447.1">
    <property type="nucleotide sequence ID" value="NZ_CP095061.1"/>
</dbReference>
<sequence>MQYLEGRRYVVMAIFLVVAITFGARLFYIQVLDGSYKLAADRNTLQRIVQVPYRGLIYDRNNQLLVQNTPFMT</sequence>
<name>A0ABY4G7N9_9BACT</name>
<proteinExistence type="predicted"/>
<organism evidence="2 3">
    <name type="scientific">Hymenobacter volaticus</name>
    <dbReference type="NCBI Taxonomy" id="2932254"/>
    <lineage>
        <taxon>Bacteria</taxon>
        <taxon>Pseudomonadati</taxon>
        <taxon>Bacteroidota</taxon>
        <taxon>Cytophagia</taxon>
        <taxon>Cytophagales</taxon>
        <taxon>Hymenobacteraceae</taxon>
        <taxon>Hymenobacter</taxon>
    </lineage>
</organism>
<evidence type="ECO:0008006" key="4">
    <source>
        <dbReference type="Google" id="ProtNLM"/>
    </source>
</evidence>
<protein>
    <recommendedName>
        <fullName evidence="4">Penicillin-binding protein 2</fullName>
    </recommendedName>
</protein>
<dbReference type="EMBL" id="CP095061">
    <property type="protein sequence ID" value="UOQ66857.1"/>
    <property type="molecule type" value="Genomic_DNA"/>
</dbReference>
<accession>A0ABY4G7N9</accession>
<gene>
    <name evidence="2" type="ORF">MUN86_02780</name>
</gene>
<dbReference type="InterPro" id="IPR036138">
    <property type="entry name" value="PBP_dimer_sf"/>
</dbReference>
<keyword evidence="3" id="KW-1185">Reference proteome</keyword>
<keyword evidence="1" id="KW-0472">Membrane</keyword>